<dbReference type="InterPro" id="IPR040976">
    <property type="entry name" value="Pkinase_fungal"/>
</dbReference>
<organism evidence="3 4">
    <name type="scientific">Phanerochaete sordida</name>
    <dbReference type="NCBI Taxonomy" id="48140"/>
    <lineage>
        <taxon>Eukaryota</taxon>
        <taxon>Fungi</taxon>
        <taxon>Dikarya</taxon>
        <taxon>Basidiomycota</taxon>
        <taxon>Agaricomycotina</taxon>
        <taxon>Agaricomycetes</taxon>
        <taxon>Polyporales</taxon>
        <taxon>Phanerochaetaceae</taxon>
        <taxon>Phanerochaete</taxon>
    </lineage>
</organism>
<dbReference type="Pfam" id="PF17667">
    <property type="entry name" value="Pkinase_fungal"/>
    <property type="match status" value="1"/>
</dbReference>
<dbReference type="Proteomes" id="UP000703269">
    <property type="component" value="Unassembled WGS sequence"/>
</dbReference>
<dbReference type="Gene3D" id="1.10.510.10">
    <property type="entry name" value="Transferase(Phosphotransferase) domain 1"/>
    <property type="match status" value="1"/>
</dbReference>
<dbReference type="InterPro" id="IPR000719">
    <property type="entry name" value="Prot_kinase_dom"/>
</dbReference>
<feature type="region of interest" description="Disordered" evidence="1">
    <location>
        <begin position="306"/>
        <end position="325"/>
    </location>
</feature>
<keyword evidence="4" id="KW-1185">Reference proteome</keyword>
<dbReference type="GO" id="GO:0005524">
    <property type="term" value="F:ATP binding"/>
    <property type="evidence" value="ECO:0007669"/>
    <property type="project" value="InterPro"/>
</dbReference>
<dbReference type="InterPro" id="IPR011009">
    <property type="entry name" value="Kinase-like_dom_sf"/>
</dbReference>
<dbReference type="GO" id="GO:0004672">
    <property type="term" value="F:protein kinase activity"/>
    <property type="evidence" value="ECO:0007669"/>
    <property type="project" value="InterPro"/>
</dbReference>
<feature type="region of interest" description="Disordered" evidence="1">
    <location>
        <begin position="163"/>
        <end position="197"/>
    </location>
</feature>
<dbReference type="OrthoDB" id="5592585at2759"/>
<feature type="region of interest" description="Disordered" evidence="1">
    <location>
        <begin position="704"/>
        <end position="776"/>
    </location>
</feature>
<feature type="domain" description="Protein kinase" evidence="2">
    <location>
        <begin position="352"/>
        <end position="648"/>
    </location>
</feature>
<dbReference type="PROSITE" id="PS50011">
    <property type="entry name" value="PROTEIN_KINASE_DOM"/>
    <property type="match status" value="1"/>
</dbReference>
<gene>
    <name evidence="3" type="ORF">PsYK624_081840</name>
</gene>
<dbReference type="SUPFAM" id="SSF56112">
    <property type="entry name" value="Protein kinase-like (PK-like)"/>
    <property type="match status" value="1"/>
</dbReference>
<reference evidence="3 4" key="1">
    <citation type="submission" date="2021-08" db="EMBL/GenBank/DDBJ databases">
        <title>Draft Genome Sequence of Phanerochaete sordida strain YK-624.</title>
        <authorList>
            <person name="Mori T."/>
            <person name="Dohra H."/>
            <person name="Suzuki T."/>
            <person name="Kawagishi H."/>
            <person name="Hirai H."/>
        </authorList>
    </citation>
    <scope>NUCLEOTIDE SEQUENCE [LARGE SCALE GENOMIC DNA]</scope>
    <source>
        <strain evidence="3 4">YK-624</strain>
    </source>
</reference>
<evidence type="ECO:0000313" key="3">
    <source>
        <dbReference type="EMBL" id="GJE92031.1"/>
    </source>
</evidence>
<dbReference type="InterPro" id="IPR008266">
    <property type="entry name" value="Tyr_kinase_AS"/>
</dbReference>
<comment type="caution">
    <text evidence="3">The sequence shown here is derived from an EMBL/GenBank/DDBJ whole genome shotgun (WGS) entry which is preliminary data.</text>
</comment>
<proteinExistence type="predicted"/>
<evidence type="ECO:0000313" key="4">
    <source>
        <dbReference type="Proteomes" id="UP000703269"/>
    </source>
</evidence>
<protein>
    <recommendedName>
        <fullName evidence="2">Protein kinase domain-containing protein</fullName>
    </recommendedName>
</protein>
<evidence type="ECO:0000256" key="1">
    <source>
        <dbReference type="SAM" id="MobiDB-lite"/>
    </source>
</evidence>
<dbReference type="PANTHER" id="PTHR38248:SF2">
    <property type="entry name" value="FUNK1 11"/>
    <property type="match status" value="1"/>
</dbReference>
<feature type="compositionally biased region" description="Basic and acidic residues" evidence="1">
    <location>
        <begin position="84"/>
        <end position="94"/>
    </location>
</feature>
<feature type="region of interest" description="Disordered" evidence="1">
    <location>
        <begin position="79"/>
        <end position="104"/>
    </location>
</feature>
<feature type="compositionally biased region" description="Basic and acidic residues" evidence="1">
    <location>
        <begin position="717"/>
        <end position="735"/>
    </location>
</feature>
<dbReference type="PANTHER" id="PTHR38248">
    <property type="entry name" value="FUNK1 6"/>
    <property type="match status" value="1"/>
</dbReference>
<feature type="compositionally biased region" description="Basic and acidic residues" evidence="1">
    <location>
        <begin position="763"/>
        <end position="776"/>
    </location>
</feature>
<accession>A0A9P3GBW0</accession>
<dbReference type="AlphaFoldDB" id="A0A9P3GBW0"/>
<dbReference type="PROSITE" id="PS00109">
    <property type="entry name" value="PROTEIN_KINASE_TYR"/>
    <property type="match status" value="1"/>
</dbReference>
<sequence>MSLSDERFVGAIPPELFLDQFMKPFGDCASPPAVDFSKLASARTVQAISEALIRASEKHKICPALRLFITKVKKRNLEVQSSGRDGRRKDHENGAKPTLSGDKVELCPPLAGRRQIKPRRAAKARRNFTEYYDFATADLGFVILCSLDEDPFCDPKTALESDNGSPSCATHAPAGAGVPVPRHAPGELSNPTSEERCSFERDTPDAAAMRSRLEAYAGASFARQHRSFLFQIVIIGDQARFLRWDRSGCIVSSRFSVIHTPYLAAFLWRFNHMDSQQRGWDLTATLATRLEAKLFEDAVRSFLGPAKAPMGPSRTGREIPNADETLDSTNTYPTWKIRVTHEDTRESTDLVVRRPFAGHRAMFGRATRAYLAFDLASSRLVFLKDTWRVNDSRICPEFRTYQDLRSRDVPFIPYPMYGGDVQHPDGSVQETVGPSLAAEGSAWFRSAATLQHHVHHRLVQEIAYRLDSVRDERELMQAIHDALIALDRAHSELGLIHRDISALNIMLTSDGKCMLSDWDHAGMLDQRARGVGTFQFMSARLLISDSVEINEHVDDLESLFWVLFYISLIRFATPWDDMPLDVFHGSGSGGVAAGKNKRNHLYSSGIYKFRFRFQSEAFGTLIADLSKAWADYQLTIDTTSFHADDPPLAPEHLRKGELAKEPSFWIEKIASALRQYDAEKADAAARPPRYPPNFDPYTLLAQARLRPQDGPSAYDTAGERTGAKRKAPPTDKDGDALAVPHPPPEAADPPRRSKRLKILQGRVHGEPSRSRRVGDR</sequence>
<dbReference type="EMBL" id="BPQB01000024">
    <property type="protein sequence ID" value="GJE92031.1"/>
    <property type="molecule type" value="Genomic_DNA"/>
</dbReference>
<evidence type="ECO:0000259" key="2">
    <source>
        <dbReference type="PROSITE" id="PS50011"/>
    </source>
</evidence>
<name>A0A9P3GBW0_9APHY</name>